<reference evidence="1" key="1">
    <citation type="submission" date="2021-06" db="EMBL/GenBank/DDBJ databases">
        <authorList>
            <person name="Kallberg Y."/>
            <person name="Tangrot J."/>
            <person name="Rosling A."/>
        </authorList>
    </citation>
    <scope>NUCLEOTIDE SEQUENCE</scope>
    <source>
        <strain evidence="1">FL966</strain>
    </source>
</reference>
<evidence type="ECO:0000313" key="1">
    <source>
        <dbReference type="EMBL" id="CAG8706469.1"/>
    </source>
</evidence>
<protein>
    <submittedName>
        <fullName evidence="1">2167_t:CDS:1</fullName>
    </submittedName>
</protein>
<accession>A0A9N9N6A5</accession>
<comment type="caution">
    <text evidence="1">The sequence shown here is derived from an EMBL/GenBank/DDBJ whole genome shotgun (WGS) entry which is preliminary data.</text>
</comment>
<gene>
    <name evidence="1" type="ORF">CPELLU_LOCUS12104</name>
</gene>
<organism evidence="1 2">
    <name type="scientific">Cetraspora pellucida</name>
    <dbReference type="NCBI Taxonomy" id="1433469"/>
    <lineage>
        <taxon>Eukaryota</taxon>
        <taxon>Fungi</taxon>
        <taxon>Fungi incertae sedis</taxon>
        <taxon>Mucoromycota</taxon>
        <taxon>Glomeromycotina</taxon>
        <taxon>Glomeromycetes</taxon>
        <taxon>Diversisporales</taxon>
        <taxon>Gigasporaceae</taxon>
        <taxon>Cetraspora</taxon>
    </lineage>
</organism>
<evidence type="ECO:0000313" key="2">
    <source>
        <dbReference type="Proteomes" id="UP000789759"/>
    </source>
</evidence>
<dbReference type="AlphaFoldDB" id="A0A9N9N6A5"/>
<sequence length="67" mass="7485">MAHAKVRHVKNGQVESGYISVQGLKMLNVFNVVKKISPDYSKEKNGENINKLKELLEHPASEADANH</sequence>
<dbReference type="EMBL" id="CAJVQA010011362">
    <property type="protein sequence ID" value="CAG8706469.1"/>
    <property type="molecule type" value="Genomic_DNA"/>
</dbReference>
<name>A0A9N9N6A5_9GLOM</name>
<keyword evidence="2" id="KW-1185">Reference proteome</keyword>
<dbReference type="Proteomes" id="UP000789759">
    <property type="component" value="Unassembled WGS sequence"/>
</dbReference>
<feature type="non-terminal residue" evidence="1">
    <location>
        <position position="67"/>
    </location>
</feature>
<proteinExistence type="predicted"/>